<keyword evidence="1" id="KW-0547">Nucleotide-binding</keyword>
<dbReference type="NCBIfam" id="TIGR00152">
    <property type="entry name" value="dephospho-CoA kinase"/>
    <property type="match status" value="1"/>
</dbReference>
<dbReference type="EMBL" id="LAZR01029600">
    <property type="protein sequence ID" value="KKL59105.1"/>
    <property type="molecule type" value="Genomic_DNA"/>
</dbReference>
<dbReference type="PANTHER" id="PTHR10695:SF46">
    <property type="entry name" value="BIFUNCTIONAL COENZYME A SYNTHASE-RELATED"/>
    <property type="match status" value="1"/>
</dbReference>
<reference evidence="3" key="1">
    <citation type="journal article" date="2015" name="Nature">
        <title>Complex archaea that bridge the gap between prokaryotes and eukaryotes.</title>
        <authorList>
            <person name="Spang A."/>
            <person name="Saw J.H."/>
            <person name="Jorgensen S.L."/>
            <person name="Zaremba-Niedzwiedzka K."/>
            <person name="Martijn J."/>
            <person name="Lind A.E."/>
            <person name="van Eijk R."/>
            <person name="Schleper C."/>
            <person name="Guy L."/>
            <person name="Ettema T.J."/>
        </authorList>
    </citation>
    <scope>NUCLEOTIDE SEQUENCE</scope>
</reference>
<dbReference type="SUPFAM" id="SSF52540">
    <property type="entry name" value="P-loop containing nucleoside triphosphate hydrolases"/>
    <property type="match status" value="1"/>
</dbReference>
<evidence type="ECO:0000256" key="1">
    <source>
        <dbReference type="ARBA" id="ARBA00022741"/>
    </source>
</evidence>
<dbReference type="InterPro" id="IPR027417">
    <property type="entry name" value="P-loop_NTPase"/>
</dbReference>
<accession>A0A0F9FP70</accession>
<organism evidence="3">
    <name type="scientific">marine sediment metagenome</name>
    <dbReference type="NCBI Taxonomy" id="412755"/>
    <lineage>
        <taxon>unclassified sequences</taxon>
        <taxon>metagenomes</taxon>
        <taxon>ecological metagenomes</taxon>
    </lineage>
</organism>
<sequence>PEVLEIIRTTGKFEDDTRDKVVAALLARPDVVEKVKFTLGPGVVDASGALNKQAVADIIFNDDEIRATYEGIIHPIVIARVNELVAASGARIAVVEVPMLFENGYESQFSRIITVYADENVALDRLTMAGLSRDDSVRRLMCQMPIAEKISRSDFTIDNNGAPGDVIPRVRQISRALLAQADE</sequence>
<evidence type="ECO:0000256" key="2">
    <source>
        <dbReference type="ARBA" id="ARBA00022840"/>
    </source>
</evidence>
<comment type="caution">
    <text evidence="3">The sequence shown here is derived from an EMBL/GenBank/DDBJ whole genome shotgun (WGS) entry which is preliminary data.</text>
</comment>
<dbReference type="GO" id="GO:0004140">
    <property type="term" value="F:dephospho-CoA kinase activity"/>
    <property type="evidence" value="ECO:0007669"/>
    <property type="project" value="InterPro"/>
</dbReference>
<dbReference type="Gene3D" id="3.40.50.300">
    <property type="entry name" value="P-loop containing nucleotide triphosphate hydrolases"/>
    <property type="match status" value="1"/>
</dbReference>
<name>A0A0F9FP70_9ZZZZ</name>
<dbReference type="CDD" id="cd02022">
    <property type="entry name" value="DPCK"/>
    <property type="match status" value="1"/>
</dbReference>
<protein>
    <recommendedName>
        <fullName evidence="4">Dephospho-CoA kinase</fullName>
    </recommendedName>
</protein>
<dbReference type="AlphaFoldDB" id="A0A0F9FP70"/>
<dbReference type="Pfam" id="PF01121">
    <property type="entry name" value="CoaE"/>
    <property type="match status" value="1"/>
</dbReference>
<dbReference type="GO" id="GO:0015937">
    <property type="term" value="P:coenzyme A biosynthetic process"/>
    <property type="evidence" value="ECO:0007669"/>
    <property type="project" value="InterPro"/>
</dbReference>
<evidence type="ECO:0000313" key="3">
    <source>
        <dbReference type="EMBL" id="KKL59105.1"/>
    </source>
</evidence>
<keyword evidence="2" id="KW-0067">ATP-binding</keyword>
<dbReference type="GO" id="GO:0005524">
    <property type="term" value="F:ATP binding"/>
    <property type="evidence" value="ECO:0007669"/>
    <property type="project" value="UniProtKB-KW"/>
</dbReference>
<evidence type="ECO:0008006" key="4">
    <source>
        <dbReference type="Google" id="ProtNLM"/>
    </source>
</evidence>
<dbReference type="PANTHER" id="PTHR10695">
    <property type="entry name" value="DEPHOSPHO-COA KINASE-RELATED"/>
    <property type="match status" value="1"/>
</dbReference>
<dbReference type="InterPro" id="IPR001977">
    <property type="entry name" value="Depp_CoAkinase"/>
</dbReference>
<dbReference type="PROSITE" id="PS51219">
    <property type="entry name" value="DPCK"/>
    <property type="match status" value="1"/>
</dbReference>
<feature type="non-terminal residue" evidence="3">
    <location>
        <position position="1"/>
    </location>
</feature>
<proteinExistence type="predicted"/>
<gene>
    <name evidence="3" type="ORF">LCGC14_2218700</name>
</gene>